<dbReference type="GO" id="GO:0005737">
    <property type="term" value="C:cytoplasm"/>
    <property type="evidence" value="ECO:0007669"/>
    <property type="project" value="TreeGrafter"/>
</dbReference>
<dbReference type="PANTHER" id="PTHR13847:SF213">
    <property type="entry name" value="DEPENDENT OXIDOREDUCTASE, PUTATIVE-RELATED"/>
    <property type="match status" value="1"/>
</dbReference>
<comment type="caution">
    <text evidence="3">The sequence shown here is derived from an EMBL/GenBank/DDBJ whole genome shotgun (WGS) entry which is preliminary data.</text>
</comment>
<proteinExistence type="predicted"/>
<dbReference type="PANTHER" id="PTHR13847">
    <property type="entry name" value="SARCOSINE DEHYDROGENASE-RELATED"/>
    <property type="match status" value="1"/>
</dbReference>
<evidence type="ECO:0000259" key="2">
    <source>
        <dbReference type="Pfam" id="PF01266"/>
    </source>
</evidence>
<accession>A0A9P6JMD8</accession>
<sequence length="607" mass="65983">MGAQISALYSTLKSIIHDYNVLYKRISASPGIPVPNSSTPFWQFPNSPIAQHGADARLPLEADVVIIGSGISGTAVARTLLEYPSHKAKDQSGATIHVVMLEARDACSGATGRNGGHACPNVYNEYADLKAHHGAAAAIEILRFRLAHIETLIEVAEEEGLLEASQVRIVDDYDAFMHPDLIRQMKAQLDEFLREVPEDLAHSFEVIEEREALNDLQLSNSFKACIVKPGASLHPYRLVTGILANLLSRHSNFQLFTRTPCTTVRTDNAHYIVSTPKGDIRTFHVIHATNAWASHLLPGMRKKIIPMRAHMSAQRPGQGLAIPADVASTSLPKRQGVGSRAFVFYPSSDAFVFDYLTQLKPSDPFNPPKLPTNGEMMYGGGAALGGVEGSFFASVGLADDNETHFPTEAYLSGSLERYFGHHWGQESIDEEETSPTNVKWSKGRVTSVWSGIIGISVDFQPWIGRVPKIASGRREPSRTAAPEDPESGTIGALTLASPGEWISAGFTGEGMVHAWLSGKMLAKMILGDESFAKDDPPPIIPVASSSSGSSARRSRRNSRAQSIDSDGETVMTQTEVGDEDLPLPKAFLITSKRVKKAKVENLMSEFM</sequence>
<feature type="region of interest" description="Disordered" evidence="1">
    <location>
        <begin position="535"/>
        <end position="571"/>
    </location>
</feature>
<feature type="domain" description="FAD dependent oxidoreductase" evidence="2">
    <location>
        <begin position="63"/>
        <end position="524"/>
    </location>
</feature>
<evidence type="ECO:0000256" key="1">
    <source>
        <dbReference type="SAM" id="MobiDB-lite"/>
    </source>
</evidence>
<dbReference type="Gene3D" id="3.50.50.60">
    <property type="entry name" value="FAD/NAD(P)-binding domain"/>
    <property type="match status" value="1"/>
</dbReference>
<dbReference type="SUPFAM" id="SSF51905">
    <property type="entry name" value="FAD/NAD(P)-binding domain"/>
    <property type="match status" value="1"/>
</dbReference>
<protein>
    <submittedName>
        <fullName evidence="3">FAD dependent oxidoreductase-domain-containing protein</fullName>
    </submittedName>
</protein>
<dbReference type="InterPro" id="IPR036188">
    <property type="entry name" value="FAD/NAD-bd_sf"/>
</dbReference>
<feature type="region of interest" description="Disordered" evidence="1">
    <location>
        <begin position="470"/>
        <end position="492"/>
    </location>
</feature>
<gene>
    <name evidence="3" type="ORF">CPB83DRAFT_858492</name>
</gene>
<organism evidence="3 4">
    <name type="scientific">Crepidotus variabilis</name>
    <dbReference type="NCBI Taxonomy" id="179855"/>
    <lineage>
        <taxon>Eukaryota</taxon>
        <taxon>Fungi</taxon>
        <taxon>Dikarya</taxon>
        <taxon>Basidiomycota</taxon>
        <taxon>Agaricomycotina</taxon>
        <taxon>Agaricomycetes</taxon>
        <taxon>Agaricomycetidae</taxon>
        <taxon>Agaricales</taxon>
        <taxon>Agaricineae</taxon>
        <taxon>Crepidotaceae</taxon>
        <taxon>Crepidotus</taxon>
    </lineage>
</organism>
<dbReference type="AlphaFoldDB" id="A0A9P6JMD8"/>
<keyword evidence="4" id="KW-1185">Reference proteome</keyword>
<dbReference type="OrthoDB" id="429143at2759"/>
<dbReference type="Gene3D" id="3.30.9.10">
    <property type="entry name" value="D-Amino Acid Oxidase, subunit A, domain 2"/>
    <property type="match status" value="1"/>
</dbReference>
<dbReference type="Proteomes" id="UP000807306">
    <property type="component" value="Unassembled WGS sequence"/>
</dbReference>
<dbReference type="EMBL" id="MU157876">
    <property type="protein sequence ID" value="KAF9526006.1"/>
    <property type="molecule type" value="Genomic_DNA"/>
</dbReference>
<name>A0A9P6JMD8_9AGAR</name>
<dbReference type="Pfam" id="PF01266">
    <property type="entry name" value="DAO"/>
    <property type="match status" value="1"/>
</dbReference>
<reference evidence="3" key="1">
    <citation type="submission" date="2020-11" db="EMBL/GenBank/DDBJ databases">
        <authorList>
            <consortium name="DOE Joint Genome Institute"/>
            <person name="Ahrendt S."/>
            <person name="Riley R."/>
            <person name="Andreopoulos W."/>
            <person name="Labutti K."/>
            <person name="Pangilinan J."/>
            <person name="Ruiz-Duenas F.J."/>
            <person name="Barrasa J.M."/>
            <person name="Sanchez-Garcia M."/>
            <person name="Camarero S."/>
            <person name="Miyauchi S."/>
            <person name="Serrano A."/>
            <person name="Linde D."/>
            <person name="Babiker R."/>
            <person name="Drula E."/>
            <person name="Ayuso-Fernandez I."/>
            <person name="Pacheco R."/>
            <person name="Padilla G."/>
            <person name="Ferreira P."/>
            <person name="Barriuso J."/>
            <person name="Kellner H."/>
            <person name="Castanera R."/>
            <person name="Alfaro M."/>
            <person name="Ramirez L."/>
            <person name="Pisabarro A.G."/>
            <person name="Kuo A."/>
            <person name="Tritt A."/>
            <person name="Lipzen A."/>
            <person name="He G."/>
            <person name="Yan M."/>
            <person name="Ng V."/>
            <person name="Cullen D."/>
            <person name="Martin F."/>
            <person name="Rosso M.-N."/>
            <person name="Henrissat B."/>
            <person name="Hibbett D."/>
            <person name="Martinez A.T."/>
            <person name="Grigoriev I.V."/>
        </authorList>
    </citation>
    <scope>NUCLEOTIDE SEQUENCE</scope>
    <source>
        <strain evidence="3">CBS 506.95</strain>
    </source>
</reference>
<evidence type="ECO:0000313" key="4">
    <source>
        <dbReference type="Proteomes" id="UP000807306"/>
    </source>
</evidence>
<evidence type="ECO:0000313" key="3">
    <source>
        <dbReference type="EMBL" id="KAF9526006.1"/>
    </source>
</evidence>
<dbReference type="InterPro" id="IPR006076">
    <property type="entry name" value="FAD-dep_OxRdtase"/>
</dbReference>